<proteinExistence type="predicted"/>
<comment type="caution">
    <text evidence="2">The sequence shown here is derived from an EMBL/GenBank/DDBJ whole genome shotgun (WGS) entry which is preliminary data.</text>
</comment>
<feature type="transmembrane region" description="Helical" evidence="1">
    <location>
        <begin position="123"/>
        <end position="139"/>
    </location>
</feature>
<dbReference type="Pfam" id="PF04657">
    <property type="entry name" value="DMT_YdcZ"/>
    <property type="match status" value="1"/>
</dbReference>
<keyword evidence="1" id="KW-1133">Transmembrane helix</keyword>
<dbReference type="PANTHER" id="PTHR34821">
    <property type="entry name" value="INNER MEMBRANE PROTEIN YDCZ"/>
    <property type="match status" value="1"/>
</dbReference>
<gene>
    <name evidence="2" type="ORF">ACFP7A_04110</name>
</gene>
<keyword evidence="1" id="KW-0812">Transmembrane</keyword>
<keyword evidence="1" id="KW-0472">Membrane</keyword>
<dbReference type="InterPro" id="IPR006750">
    <property type="entry name" value="YdcZ"/>
</dbReference>
<name>A0ABW1WB64_9BACL</name>
<dbReference type="PANTHER" id="PTHR34821:SF3">
    <property type="entry name" value="MEMBRANE PROTEIN"/>
    <property type="match status" value="1"/>
</dbReference>
<dbReference type="EMBL" id="JBHSTQ010000003">
    <property type="protein sequence ID" value="MFC6385777.1"/>
    <property type="molecule type" value="Genomic_DNA"/>
</dbReference>
<dbReference type="Proteomes" id="UP001596267">
    <property type="component" value="Unassembled WGS sequence"/>
</dbReference>
<feature type="transmembrane region" description="Helical" evidence="1">
    <location>
        <begin position="94"/>
        <end position="116"/>
    </location>
</feature>
<keyword evidence="3" id="KW-1185">Reference proteome</keyword>
<protein>
    <submittedName>
        <fullName evidence="2">DMT family transporter</fullName>
    </submittedName>
</protein>
<dbReference type="RefSeq" id="WP_253052834.1">
    <property type="nucleotide sequence ID" value="NZ_JAMXWN010000002.1"/>
</dbReference>
<reference evidence="3" key="1">
    <citation type="journal article" date="2019" name="Int. J. Syst. Evol. Microbiol.">
        <title>The Global Catalogue of Microorganisms (GCM) 10K type strain sequencing project: providing services to taxonomists for standard genome sequencing and annotation.</title>
        <authorList>
            <consortium name="The Broad Institute Genomics Platform"/>
            <consortium name="The Broad Institute Genome Sequencing Center for Infectious Disease"/>
            <person name="Wu L."/>
            <person name="Ma J."/>
        </authorList>
    </citation>
    <scope>NUCLEOTIDE SEQUENCE [LARGE SCALE GENOMIC DNA]</scope>
    <source>
        <strain evidence="3">CCUG 42001</strain>
    </source>
</reference>
<organism evidence="2 3">
    <name type="scientific">Sporolactobacillus kofuensis</name>
    <dbReference type="NCBI Taxonomy" id="269672"/>
    <lineage>
        <taxon>Bacteria</taxon>
        <taxon>Bacillati</taxon>
        <taxon>Bacillota</taxon>
        <taxon>Bacilli</taxon>
        <taxon>Bacillales</taxon>
        <taxon>Sporolactobacillaceae</taxon>
        <taxon>Sporolactobacillus</taxon>
    </lineage>
</organism>
<feature type="transmembrane region" description="Helical" evidence="1">
    <location>
        <begin position="65"/>
        <end position="88"/>
    </location>
</feature>
<accession>A0ABW1WB64</accession>
<evidence type="ECO:0000313" key="2">
    <source>
        <dbReference type="EMBL" id="MFC6385777.1"/>
    </source>
</evidence>
<sequence length="141" mass="15378">MKGFFYAFIGGACITFQSVANSTISRDIGTWQAPTITQFTGFIVALLIFMVVRDGKISDFKNVKPLYLVSGAFAALIISGEVTAIHHIGVTLSVAILLIAQLLLTFLVDLFGWFGIERKPMHVPQFLGIGLMILGVIILKM</sequence>
<evidence type="ECO:0000313" key="3">
    <source>
        <dbReference type="Proteomes" id="UP001596267"/>
    </source>
</evidence>
<feature type="transmembrane region" description="Helical" evidence="1">
    <location>
        <begin position="36"/>
        <end position="53"/>
    </location>
</feature>
<evidence type="ECO:0000256" key="1">
    <source>
        <dbReference type="SAM" id="Phobius"/>
    </source>
</evidence>